<accession>A0A9W9KDT5</accession>
<dbReference type="OrthoDB" id="10471973at2759"/>
<evidence type="ECO:0000313" key="1">
    <source>
        <dbReference type="EMBL" id="KAJ5102151.1"/>
    </source>
</evidence>
<keyword evidence="2" id="KW-1185">Reference proteome</keyword>
<proteinExistence type="predicted"/>
<dbReference type="EMBL" id="JAPMSZ010000005">
    <property type="protein sequence ID" value="KAJ5102151.1"/>
    <property type="molecule type" value="Genomic_DNA"/>
</dbReference>
<sequence length="115" mass="13251">MSTSEAELRQIEVRNSYRRVLQATMEIIDNAESDVCEKARILRQPLSLDEKSNCKPSFFGRYEGGLEDLTDSERPNRAYNPALENYRNVRYSWGSINWISSKRDSTGKLRASPCL</sequence>
<reference evidence="1" key="2">
    <citation type="journal article" date="2023" name="IMA Fungus">
        <title>Comparative genomic study of the Penicillium genus elucidates a diverse pangenome and 15 lateral gene transfer events.</title>
        <authorList>
            <person name="Petersen C."/>
            <person name="Sorensen T."/>
            <person name="Nielsen M.R."/>
            <person name="Sondergaard T.E."/>
            <person name="Sorensen J.L."/>
            <person name="Fitzpatrick D.A."/>
            <person name="Frisvad J.C."/>
            <person name="Nielsen K.L."/>
        </authorList>
    </citation>
    <scope>NUCLEOTIDE SEQUENCE</scope>
    <source>
        <strain evidence="1">IBT 34128</strain>
    </source>
</reference>
<dbReference type="RefSeq" id="XP_056512982.1">
    <property type="nucleotide sequence ID" value="XM_056654955.1"/>
</dbReference>
<dbReference type="GeneID" id="81394123"/>
<gene>
    <name evidence="1" type="ORF">NUU61_004373</name>
</gene>
<protein>
    <submittedName>
        <fullName evidence="1">Uncharacterized protein</fullName>
    </submittedName>
</protein>
<reference evidence="1" key="1">
    <citation type="submission" date="2022-11" db="EMBL/GenBank/DDBJ databases">
        <authorList>
            <person name="Petersen C."/>
        </authorList>
    </citation>
    <scope>NUCLEOTIDE SEQUENCE</scope>
    <source>
        <strain evidence="1">IBT 34128</strain>
    </source>
</reference>
<comment type="caution">
    <text evidence="1">The sequence shown here is derived from an EMBL/GenBank/DDBJ whole genome shotgun (WGS) entry which is preliminary data.</text>
</comment>
<dbReference type="Proteomes" id="UP001141434">
    <property type="component" value="Unassembled WGS sequence"/>
</dbReference>
<evidence type="ECO:0000313" key="2">
    <source>
        <dbReference type="Proteomes" id="UP001141434"/>
    </source>
</evidence>
<name>A0A9W9KDT5_9EURO</name>
<dbReference type="AlphaFoldDB" id="A0A9W9KDT5"/>
<organism evidence="1 2">
    <name type="scientific">Penicillium alfredii</name>
    <dbReference type="NCBI Taxonomy" id="1506179"/>
    <lineage>
        <taxon>Eukaryota</taxon>
        <taxon>Fungi</taxon>
        <taxon>Dikarya</taxon>
        <taxon>Ascomycota</taxon>
        <taxon>Pezizomycotina</taxon>
        <taxon>Eurotiomycetes</taxon>
        <taxon>Eurotiomycetidae</taxon>
        <taxon>Eurotiales</taxon>
        <taxon>Aspergillaceae</taxon>
        <taxon>Penicillium</taxon>
    </lineage>
</organism>